<feature type="domain" description="Peptidase C50" evidence="6">
    <location>
        <begin position="1915"/>
        <end position="2010"/>
    </location>
</feature>
<accession>A0ABM1EPX1</accession>
<feature type="compositionally biased region" description="Polar residues" evidence="5">
    <location>
        <begin position="1221"/>
        <end position="1231"/>
    </location>
</feature>
<proteinExistence type="predicted"/>
<feature type="compositionally biased region" description="Polar residues" evidence="5">
    <location>
        <begin position="1261"/>
        <end position="1271"/>
    </location>
</feature>
<organism evidence="7 8">
    <name type="scientific">Priapulus caudatus</name>
    <name type="common">Priapulid worm</name>
    <dbReference type="NCBI Taxonomy" id="37621"/>
    <lineage>
        <taxon>Eukaryota</taxon>
        <taxon>Metazoa</taxon>
        <taxon>Ecdysozoa</taxon>
        <taxon>Scalidophora</taxon>
        <taxon>Priapulida</taxon>
        <taxon>Priapulimorpha</taxon>
        <taxon>Priapulimorphida</taxon>
        <taxon>Priapulidae</taxon>
        <taxon>Priapulus</taxon>
    </lineage>
</organism>
<dbReference type="Pfam" id="PF03568">
    <property type="entry name" value="Separin_C"/>
    <property type="match status" value="1"/>
</dbReference>
<feature type="compositionally biased region" description="Polar residues" evidence="5">
    <location>
        <begin position="428"/>
        <end position="437"/>
    </location>
</feature>
<evidence type="ECO:0000313" key="7">
    <source>
        <dbReference type="Proteomes" id="UP000695022"/>
    </source>
</evidence>
<feature type="region of interest" description="Disordered" evidence="5">
    <location>
        <begin position="805"/>
        <end position="840"/>
    </location>
</feature>
<feature type="compositionally biased region" description="Low complexity" evidence="5">
    <location>
        <begin position="868"/>
        <end position="886"/>
    </location>
</feature>
<feature type="region of interest" description="Disordered" evidence="5">
    <location>
        <begin position="1129"/>
        <end position="1481"/>
    </location>
</feature>
<evidence type="ECO:0000256" key="2">
    <source>
        <dbReference type="ARBA" id="ARBA00012489"/>
    </source>
</evidence>
<feature type="compositionally biased region" description="Basic and acidic residues" evidence="5">
    <location>
        <begin position="1358"/>
        <end position="1377"/>
    </location>
</feature>
<dbReference type="EC" id="3.4.22.49" evidence="2"/>
<feature type="compositionally biased region" description="Basic and acidic residues" evidence="5">
    <location>
        <begin position="1423"/>
        <end position="1481"/>
    </location>
</feature>
<dbReference type="InterPro" id="IPR030397">
    <property type="entry name" value="SEPARIN_core_dom"/>
</dbReference>
<feature type="compositionally biased region" description="Basic and acidic residues" evidence="5">
    <location>
        <begin position="1316"/>
        <end position="1326"/>
    </location>
</feature>
<feature type="compositionally biased region" description="Basic residues" evidence="5">
    <location>
        <begin position="1131"/>
        <end position="1143"/>
    </location>
</feature>
<protein>
    <recommendedName>
        <fullName evidence="2">separase</fullName>
        <ecNumber evidence="2">3.4.22.49</ecNumber>
    </recommendedName>
</protein>
<keyword evidence="3" id="KW-0378">Hydrolase</keyword>
<evidence type="ECO:0000256" key="3">
    <source>
        <dbReference type="ARBA" id="ARBA00022801"/>
    </source>
</evidence>
<comment type="catalytic activity">
    <reaction evidence="1">
        <text>All bonds known to be hydrolyzed by this endopeptidase have arginine in P1 and an acidic residue in P4. P6 is often occupied by an acidic residue or by a hydroxy-amino-acid residue, the phosphorylation of which enhances cleavage.</text>
        <dbReference type="EC" id="3.4.22.49"/>
    </reaction>
</comment>
<evidence type="ECO:0000256" key="4">
    <source>
        <dbReference type="ARBA" id="ARBA00022829"/>
    </source>
</evidence>
<keyword evidence="4" id="KW-0159">Chromosome partition</keyword>
<sequence>MSEKAAADNGKQLEKKGQLTLRIMRVCVDKLGQLDAKADTREFTELFCTIRDCYGVVHAAHAAGAFRMLTSLVLERILGYLLASVLKHTQDGRAFKVVDWLLTELSWRDNDRSLREYVVCANNAYAVLWNTAAQPNSASYLLCYTDVLPSLVDYAKLIIGKLAPMCEMQSLDLEKELRFFGTDAGNFGIVCYNRLLYSDAASFLTLACDYIAARYDTLTIADADLTAKSWNKFETLADCHRRLGNFAVALTTIACGAHVTGGAATVSTLDLWAKVKKNAAKQQGGLKIRARTLKDELEDLVEAAEGTRLGDDAVRRLLWMELAAYRRQQQRDTSIETYSVICDLLASCQEEAEEHAGLFVDLAQVLYSANIESEWSAEQCCKEAISLLEPSIPHAASLIAKHHLASAHLWLYVMQSQARQEQAAAKTVATSGGTPTGANDDGEDVASFDERTSSHVTLQQEREMTGALRAALALWRDIACATDDDLRRDLRVTDLLRNLELLAAMFELILEPVLQVETLVLVHRVATACCESARAVVLTNAANLVRALCSVGLVDVAAAVGEKVEAGAEKEKDTEQKETKVARLTWQVAHSEVCYLNEQFDRGWTLLSRVLCCPLLENKLCSSYMIGSSAALLHSRYKALPARTFLHQSTLASLREDDSSPLELGEKGLRTVIGIAKLMLGRDAAEAAAGDDDVACVDRTTRLVTRYRILIDMLCALHQAGDFYLHCGLAREAKTYLKEGLTYAERFGLTKWCARLRLSLCEIELRSGQPLDCELMLDSVDYTLNAEPISAPPLVATVTVATATPANPTTAGRKKKAASGKAAGDTGKMLRGCRGGKPSSGATATPFTIYTDDASAADDFLISSRPLSSPQGAPPSNAAASSPALSRQTRRGGAEHAAGCACARCGDVALQLLNALASALRARCLHDQSRDGELLAGRFAAARARAAAHAHVEGATATLRDVVVERLGVAPGGAPSGSVLAESGAAYHVVVATAQLRGDDIGSAEAELARGQQLLAGHHGELRARLLHLEAVLSIRKEAEGRACDPYSLFRVGYCEASPRGEGSTRVSLEAVTMTPAARRARFLSGASSSPSTTRDRIPSIPGDVKPFAQQQCSPSILTERNNVIAAYKTPARKLKPRRRRPAVRQMAPLGSDSDSKENSPAPPRPCRTGHQRAPRKPRAPRRTNLNPVREPESESEDDVATETVRCHAGAPWRGRRSAAVVSTDTSFTRLSETEDVNPSSAKSLAPKSLAAKSLAAKSPRSNSPTANAPTDKSRAKPAKTLNQTKAQKRAGAKKVAVARPMRVTRGQQLQQQHGGDTERFRHDDSSACDDDSYAASDADDVHVAHQGAPDATSPDALTERRAVDHVARQGAPHEVDLDASVEVARAASEEETTPTLRRTKRGRPAGRGKATAAGGLSAKGKTATEKPTTRKKLAGEEATREKPIREKPTKEEKPPKKEPTREKSGRGRRKNAIDAKQKEKVVAKSERVVEEEEVKAEEVEVLRSSSVRGGRSDDSDSFLRMSPLSAGVVRHREFSVASVKLLLDEATSLLRQHPPSPLYGEVMLLRALCDVTLDPRAAARHAAEAAAVTLRHQACLQITKKLRKLAKEEKSPGDLESAFSAMRLDSMKTPTAAQLSSAKELLRFGDASPADADFLPRGWTVCQLSVVPSQHPAHPPNLIIVRFRRQGEPLVARVAMAIGEQGYDILEEYLSIQKASSTTAGVTDKATWWGTRHTLDERMQYLMQQMENLWLGGYKGMLLGCHVNKEDAERLRKASKELMMTFSICLPSSSLPLLQMLIDSPSNLEPKQLSLIITDVTGLPSNNKSHNAIYRQIRKLSRELNLKVVTRDTTVLILDKSVQHLPWESLSILRTHPVSRMPSLHFIRSSVAAQGSQPAGVADQGSRPAGAICREVDVRNTFYVLNPANDLPNTQTTFQAWFDREKSWRGVVGQPPTPDEFREALTDFQHFVYCGHGTGGRYLRGDDIQRIDCRAVALLMGCSSGRLAVAGQLDACGMVLNYLIAGCPCIVANLWDVTDRDIDRFLEKLLRCWLPSDGRTTVLQHMSEARGSCKLKHMIGAAPVVYGLPVRTKSS</sequence>
<feature type="compositionally biased region" description="Polar residues" evidence="5">
    <location>
        <begin position="1306"/>
        <end position="1315"/>
    </location>
</feature>
<evidence type="ECO:0000313" key="8">
    <source>
        <dbReference type="RefSeq" id="XP_014674242.1"/>
    </source>
</evidence>
<dbReference type="PROSITE" id="PS51700">
    <property type="entry name" value="SEPARIN"/>
    <property type="match status" value="1"/>
</dbReference>
<feature type="compositionally biased region" description="Basic residues" evidence="5">
    <location>
        <begin position="1398"/>
        <end position="1407"/>
    </location>
</feature>
<evidence type="ECO:0000256" key="1">
    <source>
        <dbReference type="ARBA" id="ARBA00000451"/>
    </source>
</evidence>
<dbReference type="PANTHER" id="PTHR12792:SF0">
    <property type="entry name" value="SEPARIN"/>
    <property type="match status" value="1"/>
</dbReference>
<dbReference type="RefSeq" id="XP_014674242.1">
    <property type="nucleotide sequence ID" value="XM_014818756.1"/>
</dbReference>
<feature type="region of interest" description="Disordered" evidence="5">
    <location>
        <begin position="863"/>
        <end position="890"/>
    </location>
</feature>
<dbReference type="PANTHER" id="PTHR12792">
    <property type="entry name" value="EXTRA SPINDLE POLES 1-RELATED"/>
    <property type="match status" value="1"/>
</dbReference>
<dbReference type="GeneID" id="106814439"/>
<feature type="region of interest" description="Disordered" evidence="5">
    <location>
        <begin position="1082"/>
        <end position="1110"/>
    </location>
</feature>
<feature type="compositionally biased region" description="Basic residues" evidence="5">
    <location>
        <begin position="1168"/>
        <end position="1182"/>
    </location>
</feature>
<reference evidence="8" key="1">
    <citation type="submission" date="2025-08" db="UniProtKB">
        <authorList>
            <consortium name="RefSeq"/>
        </authorList>
    </citation>
    <scope>IDENTIFICATION</scope>
</reference>
<feature type="compositionally biased region" description="Low complexity" evidence="5">
    <location>
        <begin position="1239"/>
        <end position="1260"/>
    </location>
</feature>
<dbReference type="InterPro" id="IPR005314">
    <property type="entry name" value="Peptidase_C50"/>
</dbReference>
<evidence type="ECO:0000256" key="5">
    <source>
        <dbReference type="SAM" id="MobiDB-lite"/>
    </source>
</evidence>
<keyword evidence="7" id="KW-1185">Reference proteome</keyword>
<dbReference type="Proteomes" id="UP000695022">
    <property type="component" value="Unplaced"/>
</dbReference>
<evidence type="ECO:0000259" key="6">
    <source>
        <dbReference type="PROSITE" id="PS51700"/>
    </source>
</evidence>
<name>A0ABM1EPX1_PRICU</name>
<gene>
    <name evidence="8" type="primary">LOC106814439</name>
</gene>
<feature type="region of interest" description="Disordered" evidence="5">
    <location>
        <begin position="424"/>
        <end position="452"/>
    </location>
</feature>